<keyword evidence="1" id="KW-0808">Transferase</keyword>
<dbReference type="InterPro" id="IPR029063">
    <property type="entry name" value="SAM-dependent_MTases_sf"/>
</dbReference>
<keyword evidence="2" id="KW-1185">Reference proteome</keyword>
<dbReference type="AlphaFoldDB" id="A0A974NLX0"/>
<dbReference type="PANTHER" id="PTHR36112">
    <property type="entry name" value="RIBOSOMAL RNA SMALL SUBUNIT METHYLTRANSFERASE J"/>
    <property type="match status" value="1"/>
</dbReference>
<dbReference type="Proteomes" id="UP000595254">
    <property type="component" value="Chromosome"/>
</dbReference>
<accession>A0A974NLX0</accession>
<dbReference type="Pfam" id="PF04445">
    <property type="entry name" value="SAM_MT"/>
    <property type="match status" value="1"/>
</dbReference>
<gene>
    <name evidence="1" type="ORF">I6J18_22150</name>
</gene>
<evidence type="ECO:0000313" key="2">
    <source>
        <dbReference type="Proteomes" id="UP000595254"/>
    </source>
</evidence>
<dbReference type="EMBL" id="CP068053">
    <property type="protein sequence ID" value="QQT00244.1"/>
    <property type="molecule type" value="Genomic_DNA"/>
</dbReference>
<sequence length="260" mass="29262">MFVTTAGRTNPEMVDQAKSLADELSILYIKREKRSIKDLQHQHGEECLVVGKNRLELHKIGKVEPFFFHPNIAMLRLKRLLQGEEDPYLAAAGIKEGSKILDCTLGLGSDAIVASFAAGETGSVLAIEADPAISCIVRNGLNQWQDAQPEIQEAMKRIEIRTGHHLNLLKAMPDQSFDIVYFDPMFEESVLESDGIRGLTHFASRENLTEETLVEAKRVAVSRVVLKDHFRSTRFSQFGFTVIKRKTSAFHYGYIEKNTN</sequence>
<keyword evidence="1" id="KW-0489">Methyltransferase</keyword>
<reference evidence="1 2" key="1">
    <citation type="submission" date="2021-01" db="EMBL/GenBank/DDBJ databases">
        <title>FDA dAtabase for Regulatory Grade micrObial Sequences (FDA-ARGOS): Supporting development and validation of Infectious Disease Dx tests.</title>
        <authorList>
            <person name="Nelson B."/>
            <person name="Plummer A."/>
            <person name="Tallon L."/>
            <person name="Sadzewicz L."/>
            <person name="Zhao X."/>
            <person name="Boylan J."/>
            <person name="Ott S."/>
            <person name="Bowen H."/>
            <person name="Vavikolanu K."/>
            <person name="Mehta A."/>
            <person name="Aluvathingal J."/>
            <person name="Nadendla S."/>
            <person name="Myers T."/>
            <person name="Yan Y."/>
            <person name="Sichtig H."/>
        </authorList>
    </citation>
    <scope>NUCLEOTIDE SEQUENCE [LARGE SCALE GENOMIC DNA]</scope>
    <source>
        <strain evidence="1 2">FDAARGOS_1161</strain>
    </source>
</reference>
<evidence type="ECO:0000313" key="1">
    <source>
        <dbReference type="EMBL" id="QQT00244.1"/>
    </source>
</evidence>
<dbReference type="Gene3D" id="3.40.50.150">
    <property type="entry name" value="Vaccinia Virus protein VP39"/>
    <property type="match status" value="1"/>
</dbReference>
<dbReference type="RefSeq" id="WP_040375613.1">
    <property type="nucleotide sequence ID" value="NZ_CP068053.1"/>
</dbReference>
<name>A0A974NLX0_PERPY</name>
<dbReference type="KEGG" id="ppsr:I6J18_22150"/>
<proteinExistence type="predicted"/>
<dbReference type="InterPro" id="IPR007536">
    <property type="entry name" value="16SrRNA_methylTrfase_J"/>
</dbReference>
<organism evidence="1 2">
    <name type="scientific">Peribacillus psychrosaccharolyticus</name>
    <name type="common">Bacillus psychrosaccharolyticus</name>
    <dbReference type="NCBI Taxonomy" id="1407"/>
    <lineage>
        <taxon>Bacteria</taxon>
        <taxon>Bacillati</taxon>
        <taxon>Bacillota</taxon>
        <taxon>Bacilli</taxon>
        <taxon>Bacillales</taxon>
        <taxon>Bacillaceae</taxon>
        <taxon>Peribacillus</taxon>
    </lineage>
</organism>
<dbReference type="CDD" id="cd02440">
    <property type="entry name" value="AdoMet_MTases"/>
    <property type="match status" value="1"/>
</dbReference>
<dbReference type="GO" id="GO:0008990">
    <property type="term" value="F:rRNA (guanine-N2-)-methyltransferase activity"/>
    <property type="evidence" value="ECO:0007669"/>
    <property type="project" value="InterPro"/>
</dbReference>
<dbReference type="SUPFAM" id="SSF53335">
    <property type="entry name" value="S-adenosyl-L-methionine-dependent methyltransferases"/>
    <property type="match status" value="1"/>
</dbReference>
<protein>
    <submittedName>
        <fullName evidence="1">Class I SAM-dependent methyltransferase</fullName>
    </submittedName>
</protein>
<dbReference type="PANTHER" id="PTHR36112:SF1">
    <property type="entry name" value="RIBOSOMAL RNA SMALL SUBUNIT METHYLTRANSFERASE J"/>
    <property type="match status" value="1"/>
</dbReference>